<dbReference type="Proteomes" id="UP000182314">
    <property type="component" value="Unassembled WGS sequence"/>
</dbReference>
<accession>A0AA94H6M2</accession>
<name>A0AA94H6M2_9ENTR</name>
<evidence type="ECO:0000313" key="2">
    <source>
        <dbReference type="EMBL" id="ANI81402.1"/>
    </source>
</evidence>
<reference evidence="3 5" key="1">
    <citation type="submission" date="2016-10" db="EMBL/GenBank/DDBJ databases">
        <authorList>
            <person name="Varghese N."/>
            <person name="Submissions S."/>
        </authorList>
    </citation>
    <scope>NUCLEOTIDE SEQUENCE [LARGE SCALE GENOMIC DNA]</scope>
    <source>
        <strain evidence="3 5">CGMCC 1.7012</strain>
    </source>
</reference>
<dbReference type="EMBL" id="CP014007">
    <property type="protein sequence ID" value="ANI81402.1"/>
    <property type="molecule type" value="Genomic_DNA"/>
</dbReference>
<keyword evidence="1" id="KW-0812">Transmembrane</keyword>
<evidence type="ECO:0000313" key="5">
    <source>
        <dbReference type="Proteomes" id="UP000182314"/>
    </source>
</evidence>
<feature type="transmembrane region" description="Helical" evidence="1">
    <location>
        <begin position="70"/>
        <end position="92"/>
    </location>
</feature>
<organism evidence="3 5">
    <name type="scientific">Kosakonia oryzae</name>
    <dbReference type="NCBI Taxonomy" id="497725"/>
    <lineage>
        <taxon>Bacteria</taxon>
        <taxon>Pseudomonadati</taxon>
        <taxon>Pseudomonadota</taxon>
        <taxon>Gammaproteobacteria</taxon>
        <taxon>Enterobacterales</taxon>
        <taxon>Enterobacteriaceae</taxon>
        <taxon>Kosakonia</taxon>
    </lineage>
</organism>
<keyword evidence="1" id="KW-1133">Transmembrane helix</keyword>
<sequence length="113" mass="11146">MKTLSVQEMNNVSGAYSWNSWTSIFSNTIEAIASATLGAAAGFAIGATIGGKHGGDGGGLLGVGAIGQGVGMVGAGVIGGIAAAIGATIIGFDKTWEYSKKFLDGLFSGTFVP</sequence>
<proteinExistence type="predicted"/>
<protein>
    <recommendedName>
        <fullName evidence="6">Colicin V synthesis protein</fullName>
    </recommendedName>
</protein>
<dbReference type="Proteomes" id="UP000078227">
    <property type="component" value="Chromosome"/>
</dbReference>
<keyword evidence="1" id="KW-0472">Membrane</keyword>
<evidence type="ECO:0008006" key="6">
    <source>
        <dbReference type="Google" id="ProtNLM"/>
    </source>
</evidence>
<reference evidence="2 4" key="2">
    <citation type="submission" date="2021-03" db="EMBL/GenBank/DDBJ databases">
        <authorList>
            <person name="Li Y."/>
            <person name="Li S."/>
            <person name="Chen M."/>
            <person name="Peng G."/>
            <person name="Tan Z."/>
            <person name="An Q."/>
        </authorList>
    </citation>
    <scope>NUCLEOTIDE SEQUENCE [LARGE SCALE GENOMIC DNA]</scope>
    <source>
        <strain evidence="2 4">Ola 51</strain>
    </source>
</reference>
<evidence type="ECO:0000256" key="1">
    <source>
        <dbReference type="SAM" id="Phobius"/>
    </source>
</evidence>
<dbReference type="EMBL" id="FOKO01000004">
    <property type="protein sequence ID" value="SFC85250.1"/>
    <property type="molecule type" value="Genomic_DNA"/>
</dbReference>
<dbReference type="AlphaFoldDB" id="A0AA94H6M2"/>
<gene>
    <name evidence="2" type="ORF">AWR26_04250</name>
    <name evidence="3" type="ORF">SAMN05216286_3462</name>
</gene>
<feature type="transmembrane region" description="Helical" evidence="1">
    <location>
        <begin position="31"/>
        <end position="50"/>
    </location>
</feature>
<evidence type="ECO:0000313" key="3">
    <source>
        <dbReference type="EMBL" id="SFC85250.1"/>
    </source>
</evidence>
<keyword evidence="4" id="KW-1185">Reference proteome</keyword>
<evidence type="ECO:0000313" key="4">
    <source>
        <dbReference type="Proteomes" id="UP000078227"/>
    </source>
</evidence>
<dbReference type="RefSeq" id="WP_064563848.1">
    <property type="nucleotide sequence ID" value="NZ_CP014007.2"/>
</dbReference>
<dbReference type="KEGG" id="kor:AWR26_04250"/>